<name>A0A938BNT2_9BACT</name>
<evidence type="ECO:0000259" key="2">
    <source>
        <dbReference type="SMART" id="SM00646"/>
    </source>
</evidence>
<dbReference type="Gene3D" id="3.40.630.40">
    <property type="entry name" value="Zn-dependent exopeptidases"/>
    <property type="match status" value="1"/>
</dbReference>
<protein>
    <submittedName>
        <fullName evidence="3">N-acetylmuramoyl-L-alanine amidase</fullName>
    </submittedName>
</protein>
<dbReference type="CDD" id="cd02696">
    <property type="entry name" value="MurNAc-LAA"/>
    <property type="match status" value="1"/>
</dbReference>
<dbReference type="SUPFAM" id="SSF53187">
    <property type="entry name" value="Zn-dependent exopeptidases"/>
    <property type="match status" value="1"/>
</dbReference>
<dbReference type="GO" id="GO:0009253">
    <property type="term" value="P:peptidoglycan catabolic process"/>
    <property type="evidence" value="ECO:0007669"/>
    <property type="project" value="InterPro"/>
</dbReference>
<comment type="caution">
    <text evidence="3">The sequence shown here is derived from an EMBL/GenBank/DDBJ whole genome shotgun (WGS) entry which is preliminary data.</text>
</comment>
<dbReference type="GO" id="GO:0030288">
    <property type="term" value="C:outer membrane-bounded periplasmic space"/>
    <property type="evidence" value="ECO:0007669"/>
    <property type="project" value="TreeGrafter"/>
</dbReference>
<gene>
    <name evidence="3" type="ORF">FJZ00_10090</name>
</gene>
<dbReference type="AlphaFoldDB" id="A0A938BNT2"/>
<reference evidence="3 4" key="1">
    <citation type="submission" date="2019-03" db="EMBL/GenBank/DDBJ databases">
        <title>Lake Tanganyika Metagenome-Assembled Genomes (MAGs).</title>
        <authorList>
            <person name="Tran P."/>
        </authorList>
    </citation>
    <scope>NUCLEOTIDE SEQUENCE [LARGE SCALE GENOMIC DNA]</scope>
    <source>
        <strain evidence="3">K_DeepCast_65m_m2_236</strain>
    </source>
</reference>
<dbReference type="PANTHER" id="PTHR30404:SF0">
    <property type="entry name" value="N-ACETYLMURAMOYL-L-ALANINE AMIDASE AMIC"/>
    <property type="match status" value="1"/>
</dbReference>
<dbReference type="EMBL" id="VGJX01000597">
    <property type="protein sequence ID" value="MBM3275494.1"/>
    <property type="molecule type" value="Genomic_DNA"/>
</dbReference>
<evidence type="ECO:0000256" key="1">
    <source>
        <dbReference type="ARBA" id="ARBA00022801"/>
    </source>
</evidence>
<dbReference type="Pfam" id="PF01520">
    <property type="entry name" value="Amidase_3"/>
    <property type="match status" value="1"/>
</dbReference>
<feature type="domain" description="MurNAc-LAA" evidence="2">
    <location>
        <begin position="79"/>
        <end position="227"/>
    </location>
</feature>
<dbReference type="InterPro" id="IPR050695">
    <property type="entry name" value="N-acetylmuramoyl_amidase_3"/>
</dbReference>
<dbReference type="GO" id="GO:0008745">
    <property type="term" value="F:N-acetylmuramoyl-L-alanine amidase activity"/>
    <property type="evidence" value="ECO:0007669"/>
    <property type="project" value="InterPro"/>
</dbReference>
<dbReference type="SMART" id="SM00646">
    <property type="entry name" value="Ami_3"/>
    <property type="match status" value="1"/>
</dbReference>
<evidence type="ECO:0000313" key="4">
    <source>
        <dbReference type="Proteomes" id="UP000703893"/>
    </source>
</evidence>
<organism evidence="3 4">
    <name type="scientific">Candidatus Tanganyikabacteria bacterium</name>
    <dbReference type="NCBI Taxonomy" id="2961651"/>
    <lineage>
        <taxon>Bacteria</taxon>
        <taxon>Bacillati</taxon>
        <taxon>Candidatus Sericytochromatia</taxon>
        <taxon>Candidatus Tanganyikabacteria</taxon>
    </lineage>
</organism>
<accession>A0A938BNT2</accession>
<dbReference type="Proteomes" id="UP000703893">
    <property type="component" value="Unassembled WGS sequence"/>
</dbReference>
<sequence length="237" mass="24572">LPAAQTLPSSFPDRPALQAIVVDPGHGGDDPGVTVGEIAEKQITLDVARRVRALVEGRLGIHVTLTRDEDRPLSADERAAAANNSAAGLFLSLHLNAAFGPSSSGAAVAYASLARDTPSGAPSAEPMVLPGPYGSVRTVTLVPWDLAQRGHIEASAALAGVVEAALREQVPMSPRPLRRAPLRALTGVNMPAVLVEMAYLTNPDQAAAIAGQDFQSRVADALFNAVVRYRTIAGGPP</sequence>
<evidence type="ECO:0000313" key="3">
    <source>
        <dbReference type="EMBL" id="MBM3275494.1"/>
    </source>
</evidence>
<keyword evidence="1" id="KW-0378">Hydrolase</keyword>
<dbReference type="InterPro" id="IPR002508">
    <property type="entry name" value="MurNAc-LAA_cat"/>
</dbReference>
<feature type="non-terminal residue" evidence="3">
    <location>
        <position position="1"/>
    </location>
</feature>
<proteinExistence type="predicted"/>
<dbReference type="PANTHER" id="PTHR30404">
    <property type="entry name" value="N-ACETYLMURAMOYL-L-ALANINE AMIDASE"/>
    <property type="match status" value="1"/>
</dbReference>